<organism evidence="1">
    <name type="scientific">bioreactor metagenome</name>
    <dbReference type="NCBI Taxonomy" id="1076179"/>
    <lineage>
        <taxon>unclassified sequences</taxon>
        <taxon>metagenomes</taxon>
        <taxon>ecological metagenomes</taxon>
    </lineage>
</organism>
<reference evidence="1" key="1">
    <citation type="submission" date="2019-08" db="EMBL/GenBank/DDBJ databases">
        <authorList>
            <person name="Kucharzyk K."/>
            <person name="Murdoch R.W."/>
            <person name="Higgins S."/>
            <person name="Loffler F."/>
        </authorList>
    </citation>
    <scope>NUCLEOTIDE SEQUENCE</scope>
</reference>
<dbReference type="EMBL" id="VSSQ01127034">
    <property type="protein sequence ID" value="MPN56560.1"/>
    <property type="molecule type" value="Genomic_DNA"/>
</dbReference>
<name>A0A645J069_9ZZZZ</name>
<dbReference type="AlphaFoldDB" id="A0A645J069"/>
<accession>A0A645J069</accession>
<comment type="caution">
    <text evidence="1">The sequence shown here is derived from an EMBL/GenBank/DDBJ whole genome shotgun (WGS) entry which is preliminary data.</text>
</comment>
<proteinExistence type="predicted"/>
<evidence type="ECO:0000313" key="1">
    <source>
        <dbReference type="EMBL" id="MPN56560.1"/>
    </source>
</evidence>
<protein>
    <submittedName>
        <fullName evidence="1">Uncharacterized protein</fullName>
    </submittedName>
</protein>
<sequence length="165" mass="18158">MLSDALVRALLLAAEEAQRVITQPVEGIRNLSEWAKQQACWSALQARQLDYGKEFGSCLTLKETAKRNEHDAKGKQREIAGIEAQSLVVKLGSSFWHTVLEQGNEVRALKQKDVEILKVCASLPRQIPTEKQSGYAIGVLERLKAQGMLSADLADQIGVHAPGRI</sequence>
<gene>
    <name evidence="1" type="ORF">SDC9_204250</name>
</gene>